<dbReference type="OrthoDB" id="9790734at2"/>
<proteinExistence type="predicted"/>
<dbReference type="RefSeq" id="WP_057935144.1">
    <property type="nucleotide sequence ID" value="NZ_LMZQ01000055.1"/>
</dbReference>
<gene>
    <name evidence="2" type="ORF">ASU31_25930</name>
</gene>
<dbReference type="Pfam" id="PF13460">
    <property type="entry name" value="NAD_binding_10"/>
    <property type="match status" value="1"/>
</dbReference>
<dbReference type="Proteomes" id="UP000051950">
    <property type="component" value="Unassembled WGS sequence"/>
</dbReference>
<reference evidence="2 3" key="1">
    <citation type="submission" date="2015-11" db="EMBL/GenBank/DDBJ databases">
        <title>Sequence of Pedobacter ginsenosidimutans.</title>
        <authorList>
            <person name="Carson E."/>
            <person name="Keyser V."/>
            <person name="Newman J."/>
            <person name="Miller J."/>
        </authorList>
    </citation>
    <scope>NUCLEOTIDE SEQUENCE [LARGE SCALE GENOMIC DNA]</scope>
    <source>
        <strain evidence="2 3">KACC 14530</strain>
    </source>
</reference>
<feature type="domain" description="NAD(P)-binding" evidence="1">
    <location>
        <begin position="10"/>
        <end position="200"/>
    </location>
</feature>
<dbReference type="SUPFAM" id="SSF51735">
    <property type="entry name" value="NAD(P)-binding Rossmann-fold domains"/>
    <property type="match status" value="1"/>
</dbReference>
<dbReference type="InterPro" id="IPR051606">
    <property type="entry name" value="Polyketide_Oxido-like"/>
</dbReference>
<dbReference type="InterPro" id="IPR016040">
    <property type="entry name" value="NAD(P)-bd_dom"/>
</dbReference>
<dbReference type="EMBL" id="LMZQ01000055">
    <property type="protein sequence ID" value="KRT13170.1"/>
    <property type="molecule type" value="Genomic_DNA"/>
</dbReference>
<dbReference type="GO" id="GO:0016646">
    <property type="term" value="F:oxidoreductase activity, acting on the CH-NH group of donors, NAD or NADP as acceptor"/>
    <property type="evidence" value="ECO:0007669"/>
    <property type="project" value="TreeGrafter"/>
</dbReference>
<dbReference type="Gene3D" id="3.40.50.720">
    <property type="entry name" value="NAD(P)-binding Rossmann-like Domain"/>
    <property type="match status" value="1"/>
</dbReference>
<accession>A0A0T5VH29</accession>
<protein>
    <submittedName>
        <fullName evidence="2">Epimerase</fullName>
    </submittedName>
</protein>
<dbReference type="AlphaFoldDB" id="A0A0T5VH29"/>
<dbReference type="PANTHER" id="PTHR43355">
    <property type="entry name" value="FLAVIN REDUCTASE (NADPH)"/>
    <property type="match status" value="1"/>
</dbReference>
<organism evidence="2 3">
    <name type="scientific">Pedobacter ginsenosidimutans</name>
    <dbReference type="NCBI Taxonomy" id="687842"/>
    <lineage>
        <taxon>Bacteria</taxon>
        <taxon>Pseudomonadati</taxon>
        <taxon>Bacteroidota</taxon>
        <taxon>Sphingobacteriia</taxon>
        <taxon>Sphingobacteriales</taxon>
        <taxon>Sphingobacteriaceae</taxon>
        <taxon>Pedobacter</taxon>
    </lineage>
</organism>
<dbReference type="PANTHER" id="PTHR43355:SF2">
    <property type="entry name" value="FLAVIN REDUCTASE (NADPH)"/>
    <property type="match status" value="1"/>
</dbReference>
<evidence type="ECO:0000259" key="1">
    <source>
        <dbReference type="Pfam" id="PF13460"/>
    </source>
</evidence>
<dbReference type="STRING" id="687842.ASU31_25930"/>
<comment type="caution">
    <text evidence="2">The sequence shown here is derived from an EMBL/GenBank/DDBJ whole genome shotgun (WGS) entry which is preliminary data.</text>
</comment>
<name>A0A0T5VH29_9SPHI</name>
<sequence>MQDLKIALIGATGKAGTYILKALLAQNHQVKALIRNPEKLQVHHASLEIVIGDVKDAETVHALIEGCDIVVSALGMGQPASEKTIFTQSTGNIIKTMQAFDLKRYIVITGINVDTPADEKDTKTQFATKWMYDNYPVSTADKQKEYKYLTASNLDWTLIRLPMIIQTDEQTPIGTSLVNCEGEQINAANLAQFIIEQLGEKAFVKQAPFIWNR</sequence>
<keyword evidence="3" id="KW-1185">Reference proteome</keyword>
<dbReference type="InterPro" id="IPR036291">
    <property type="entry name" value="NAD(P)-bd_dom_sf"/>
</dbReference>
<evidence type="ECO:0000313" key="3">
    <source>
        <dbReference type="Proteomes" id="UP000051950"/>
    </source>
</evidence>
<evidence type="ECO:0000313" key="2">
    <source>
        <dbReference type="EMBL" id="KRT13170.1"/>
    </source>
</evidence>